<comment type="caution">
    <text evidence="8">The sequence shown here is derived from an EMBL/GenBank/DDBJ whole genome shotgun (WGS) entry which is preliminary data.</text>
</comment>
<dbReference type="OrthoDB" id="8727862at2"/>
<dbReference type="SUPFAM" id="SSF56935">
    <property type="entry name" value="Porins"/>
    <property type="match status" value="1"/>
</dbReference>
<keyword evidence="4" id="KW-0798">TonB box</keyword>
<dbReference type="Proteomes" id="UP000253782">
    <property type="component" value="Unassembled WGS sequence"/>
</dbReference>
<keyword evidence="3" id="KW-0998">Cell outer membrane</keyword>
<sequence length="976" mass="106922">MARLSAAVALGMALLYGGTAHAQQNTGTTSQDAPSQDAVAPATAAAKKAGAKTKDDKQAVALSAVTVTGVRASLQSAQQLKQNADQIVDSVTAVDIGALPDRSVTETLQRISGVTIDHFMARNDPDHFSAEGSGVMIRGMTQVRGELNGRDVFSANSGRGLSFEDVPAELMAGVDVYKNPAADIIEGGVGGTVNLRTRLPFDAPGRVIGFTGGINEGDFAKKNKPSASFLYSNVWKTENHGEFGALFDVAYSELATRSDGIQVEPYIKRTDAAVLAGSNLSQAYVPGGADWRTLDFQRRRIGLAGALQWRPNKNLELTTQVLRSDYRMNWDEHGAIFGDSSSSIVPADGTTFKYSNDGVFQSGSLASNSSRGSLAGNGVRFGTDHRNAAQRTITTDWSNSLKYNLSDQMVLYADAQLVKSTSKSLDFTVFDATYLPGVSLDVSGARPTVTVSPASYTSNPANYFWNAAMDHHEQNRGIERALKLDLEYNFEDNKWLRYARFGVRATSRSELNKSNGYNWGVVTDNWATIDSPNGLANLSSYLPNLSSLYSFSNFFRGNAKIPAPLYFPGGALAGNYLYAYTQLHSIGVPWGWKPRPDFRPQDINNQSEKTKAAYGALYFGNDEALGVPFDGNIGVRLVRTDVDAAGYGQYPDLTSAGVPDSLKAIYNGSYFPLGSRSHYQNALPSLNLRFKLTPELQWRLAVSKAMARPDFTQMQPYLAMGATLNPDKTEVTKWTGTAGNPNLKPMRATQYDTALEWYFAPTGQLYTTLFYKDVSDYIASQTHSETYNGQVFGVTRPYNMGSGKIRGAEIGYSQFYDFLPSWLRGFGMQANFTYVDSKGGVNTATDPYSNATVTGVTLPLEGLSKRSYNFTGMYERGPWSMRLAWTWRSRYLLTASDVATHLPTWSDDFGQLDGSVFYRINSNVQVGLQTNNLTNTTTKVLMGPASYSDGTVDRHLYTRGWFVNDRRYEFVLRATF</sequence>
<keyword evidence="9" id="KW-1185">Reference proteome</keyword>
<dbReference type="Gene3D" id="2.40.170.20">
    <property type="entry name" value="TonB-dependent receptor, beta-barrel domain"/>
    <property type="match status" value="1"/>
</dbReference>
<organism evidence="8 9">
    <name type="scientific">Dyella tabacisoli</name>
    <dbReference type="NCBI Taxonomy" id="2282381"/>
    <lineage>
        <taxon>Bacteria</taxon>
        <taxon>Pseudomonadati</taxon>
        <taxon>Pseudomonadota</taxon>
        <taxon>Gammaproteobacteria</taxon>
        <taxon>Lysobacterales</taxon>
        <taxon>Rhodanobacteraceae</taxon>
        <taxon>Dyella</taxon>
    </lineage>
</organism>
<dbReference type="AlphaFoldDB" id="A0A369UJZ6"/>
<reference evidence="8 9" key="1">
    <citation type="submission" date="2018-07" db="EMBL/GenBank/DDBJ databases">
        <title>Dyella tabacisoli L4-6T, whole genome shotgun sequence.</title>
        <authorList>
            <person name="Zhou X.-K."/>
            <person name="Li W.-J."/>
            <person name="Duan Y.-Q."/>
        </authorList>
    </citation>
    <scope>NUCLEOTIDE SEQUENCE [LARGE SCALE GENOMIC DNA]</scope>
    <source>
        <strain evidence="8 9">L4-6</strain>
    </source>
</reference>
<keyword evidence="8" id="KW-0675">Receptor</keyword>
<evidence type="ECO:0000256" key="4">
    <source>
        <dbReference type="RuleBase" id="RU003357"/>
    </source>
</evidence>
<evidence type="ECO:0000256" key="1">
    <source>
        <dbReference type="ARBA" id="ARBA00004442"/>
    </source>
</evidence>
<gene>
    <name evidence="8" type="ORF">DVJ77_13930</name>
</gene>
<dbReference type="EMBL" id="QQAH01000012">
    <property type="protein sequence ID" value="RDD81084.1"/>
    <property type="molecule type" value="Genomic_DNA"/>
</dbReference>
<dbReference type="InterPro" id="IPR010104">
    <property type="entry name" value="TonB_rcpt_bac"/>
</dbReference>
<accession>A0A369UJZ6</accession>
<keyword evidence="2 4" id="KW-0472">Membrane</keyword>
<evidence type="ECO:0000313" key="8">
    <source>
        <dbReference type="EMBL" id="RDD81084.1"/>
    </source>
</evidence>
<feature type="domain" description="TonB-dependent receptor plug" evidence="7">
    <location>
        <begin position="81"/>
        <end position="191"/>
    </location>
</feature>
<dbReference type="Pfam" id="PF07715">
    <property type="entry name" value="Plug"/>
    <property type="match status" value="1"/>
</dbReference>
<proteinExistence type="inferred from homology"/>
<protein>
    <submittedName>
        <fullName evidence="8">TonB-dependent receptor</fullName>
    </submittedName>
</protein>
<dbReference type="InterPro" id="IPR000531">
    <property type="entry name" value="Beta-barrel_TonB"/>
</dbReference>
<keyword evidence="5" id="KW-0732">Signal</keyword>
<dbReference type="PANTHER" id="PTHR40980:SF3">
    <property type="entry name" value="TONB-DEPENDENT RECEPTOR-LIKE BETA-BARREL DOMAIN-CONTAINING PROTEIN"/>
    <property type="match status" value="1"/>
</dbReference>
<dbReference type="NCBIfam" id="TIGR01782">
    <property type="entry name" value="TonB-Xanth-Caul"/>
    <property type="match status" value="1"/>
</dbReference>
<dbReference type="Pfam" id="PF00593">
    <property type="entry name" value="TonB_dep_Rec_b-barrel"/>
    <property type="match status" value="1"/>
</dbReference>
<dbReference type="Gene3D" id="2.170.130.10">
    <property type="entry name" value="TonB-dependent receptor, plug domain"/>
    <property type="match status" value="1"/>
</dbReference>
<dbReference type="InterPro" id="IPR037066">
    <property type="entry name" value="Plug_dom_sf"/>
</dbReference>
<feature type="chain" id="PRO_5016628938" evidence="5">
    <location>
        <begin position="23"/>
        <end position="976"/>
    </location>
</feature>
<evidence type="ECO:0000259" key="6">
    <source>
        <dbReference type="Pfam" id="PF00593"/>
    </source>
</evidence>
<evidence type="ECO:0000256" key="5">
    <source>
        <dbReference type="SAM" id="SignalP"/>
    </source>
</evidence>
<evidence type="ECO:0000256" key="2">
    <source>
        <dbReference type="ARBA" id="ARBA00023136"/>
    </source>
</evidence>
<comment type="similarity">
    <text evidence="4">Belongs to the TonB-dependent receptor family.</text>
</comment>
<evidence type="ECO:0000313" key="9">
    <source>
        <dbReference type="Proteomes" id="UP000253782"/>
    </source>
</evidence>
<comment type="subcellular location">
    <subcellularLocation>
        <location evidence="1 4">Cell outer membrane</location>
    </subcellularLocation>
</comment>
<name>A0A369UJZ6_9GAMM</name>
<feature type="domain" description="TonB-dependent receptor-like beta-barrel" evidence="6">
    <location>
        <begin position="425"/>
        <end position="933"/>
    </location>
</feature>
<dbReference type="PANTHER" id="PTHR40980">
    <property type="entry name" value="PLUG DOMAIN-CONTAINING PROTEIN"/>
    <property type="match status" value="1"/>
</dbReference>
<evidence type="ECO:0000259" key="7">
    <source>
        <dbReference type="Pfam" id="PF07715"/>
    </source>
</evidence>
<dbReference type="GO" id="GO:0009279">
    <property type="term" value="C:cell outer membrane"/>
    <property type="evidence" value="ECO:0007669"/>
    <property type="project" value="UniProtKB-SubCell"/>
</dbReference>
<dbReference type="InterPro" id="IPR012910">
    <property type="entry name" value="Plug_dom"/>
</dbReference>
<feature type="signal peptide" evidence="5">
    <location>
        <begin position="1"/>
        <end position="22"/>
    </location>
</feature>
<evidence type="ECO:0000256" key="3">
    <source>
        <dbReference type="ARBA" id="ARBA00023237"/>
    </source>
</evidence>
<dbReference type="InterPro" id="IPR036942">
    <property type="entry name" value="Beta-barrel_TonB_sf"/>
</dbReference>